<keyword evidence="3" id="KW-1185">Reference proteome</keyword>
<dbReference type="InterPro" id="IPR015032">
    <property type="entry name" value="ThsB__TIR-like_domain"/>
</dbReference>
<feature type="domain" description="Thoeris protein ThsB TIR-like" evidence="1">
    <location>
        <begin position="7"/>
        <end position="110"/>
    </location>
</feature>
<evidence type="ECO:0000313" key="2">
    <source>
        <dbReference type="EMBL" id="MBC5734384.1"/>
    </source>
</evidence>
<sequence>MAKKKIFVSFDFEKDRHYKYALNMWDKNPEFEFTCDDRSPSEIQTDSVAVVKNVLSRKINEATYVIVIVGEDANKLHKDWREIGYRNWQNYEIAKAKQLGKRIIAVQINSHYEYPEELKGVNAVRVYSFTQDAIIKAIRGY</sequence>
<name>A0A8J6JGV4_9FIRM</name>
<evidence type="ECO:0000313" key="3">
    <source>
        <dbReference type="Proteomes" id="UP000661435"/>
    </source>
</evidence>
<dbReference type="SUPFAM" id="SSF52206">
    <property type="entry name" value="Hypothetical protein MTH538"/>
    <property type="match status" value="1"/>
</dbReference>
<dbReference type="AlphaFoldDB" id="A0A8J6JGV4"/>
<dbReference type="Pfam" id="PF08937">
    <property type="entry name" value="ThsB_TIR"/>
    <property type="match status" value="1"/>
</dbReference>
<gene>
    <name evidence="2" type="ORF">H8S57_11700</name>
</gene>
<proteinExistence type="predicted"/>
<dbReference type="Gene3D" id="3.40.50.9200">
    <property type="entry name" value="Hypothetical protein MTH538"/>
    <property type="match status" value="1"/>
</dbReference>
<reference evidence="2" key="1">
    <citation type="submission" date="2020-08" db="EMBL/GenBank/DDBJ databases">
        <title>Genome public.</title>
        <authorList>
            <person name="Liu C."/>
            <person name="Sun Q."/>
        </authorList>
    </citation>
    <scope>NUCLEOTIDE SEQUENCE</scope>
    <source>
        <strain evidence="2">NSJ-51</strain>
    </source>
</reference>
<dbReference type="RefSeq" id="WP_186908271.1">
    <property type="nucleotide sequence ID" value="NZ_JACOPP010000017.1"/>
</dbReference>
<accession>A0A8J6JGV4</accession>
<comment type="caution">
    <text evidence="2">The sequence shown here is derived from an EMBL/GenBank/DDBJ whole genome shotgun (WGS) entry which is preliminary data.</text>
</comment>
<dbReference type="EMBL" id="JACOPP010000017">
    <property type="protein sequence ID" value="MBC5734384.1"/>
    <property type="molecule type" value="Genomic_DNA"/>
</dbReference>
<organism evidence="2 3">
    <name type="scientific">Lawsonibacter hominis</name>
    <dbReference type="NCBI Taxonomy" id="2763053"/>
    <lineage>
        <taxon>Bacteria</taxon>
        <taxon>Bacillati</taxon>
        <taxon>Bacillota</taxon>
        <taxon>Clostridia</taxon>
        <taxon>Eubacteriales</taxon>
        <taxon>Oscillospiraceae</taxon>
        <taxon>Lawsonibacter</taxon>
    </lineage>
</organism>
<dbReference type="Proteomes" id="UP000661435">
    <property type="component" value="Unassembled WGS sequence"/>
</dbReference>
<dbReference type="InterPro" id="IPR036490">
    <property type="entry name" value="ThsB_TIR-like_sf"/>
</dbReference>
<protein>
    <submittedName>
        <fullName evidence="2">TIR domain-containing protein</fullName>
    </submittedName>
</protein>
<evidence type="ECO:0000259" key="1">
    <source>
        <dbReference type="Pfam" id="PF08937"/>
    </source>
</evidence>